<feature type="domain" description="MYND-type" evidence="8">
    <location>
        <begin position="780"/>
        <end position="821"/>
    </location>
</feature>
<feature type="region of interest" description="Disordered" evidence="7">
    <location>
        <begin position="162"/>
        <end position="181"/>
    </location>
</feature>
<feature type="region of interest" description="Disordered" evidence="7">
    <location>
        <begin position="64"/>
        <end position="83"/>
    </location>
</feature>
<dbReference type="PROSITE" id="PS01360">
    <property type="entry name" value="ZF_MYND_1"/>
    <property type="match status" value="1"/>
</dbReference>
<dbReference type="Gene3D" id="6.10.140.2220">
    <property type="match status" value="1"/>
</dbReference>
<comment type="caution">
    <text evidence="9">The sequence shown here is derived from an EMBL/GenBank/DDBJ whole genome shotgun (WGS) entry which is preliminary data.</text>
</comment>
<dbReference type="InterPro" id="IPR015915">
    <property type="entry name" value="Kelch-typ_b-propeller"/>
</dbReference>
<organism evidence="9 10">
    <name type="scientific">Aureococcus anophagefferens</name>
    <name type="common">Harmful bloom alga</name>
    <dbReference type="NCBI Taxonomy" id="44056"/>
    <lineage>
        <taxon>Eukaryota</taxon>
        <taxon>Sar</taxon>
        <taxon>Stramenopiles</taxon>
        <taxon>Ochrophyta</taxon>
        <taxon>Pelagophyceae</taxon>
        <taxon>Pelagomonadales</taxon>
        <taxon>Pelagomonadaceae</taxon>
        <taxon>Aureococcus</taxon>
    </lineage>
</organism>
<protein>
    <recommendedName>
        <fullName evidence="8">MYND-type domain-containing protein</fullName>
    </recommendedName>
</protein>
<dbReference type="Pfam" id="PF24681">
    <property type="entry name" value="Kelch_KLHDC2_KLHL20_DRC7"/>
    <property type="match status" value="1"/>
</dbReference>
<dbReference type="PANTHER" id="PTHR47435">
    <property type="entry name" value="KELCH REPEAT PROTEIN (AFU_ORTHOLOGUE AFUA_5G12780)"/>
    <property type="match status" value="1"/>
</dbReference>
<keyword evidence="3 6" id="KW-0863">Zinc-finger</keyword>
<dbReference type="PANTHER" id="PTHR47435:SF4">
    <property type="entry name" value="KELCH REPEAT PROTEIN (AFU_ORTHOLOGUE AFUA_5G12780)"/>
    <property type="match status" value="1"/>
</dbReference>
<evidence type="ECO:0000256" key="3">
    <source>
        <dbReference type="ARBA" id="ARBA00022771"/>
    </source>
</evidence>
<proteinExistence type="predicted"/>
<reference evidence="9 10" key="1">
    <citation type="submission" date="2024-03" db="EMBL/GenBank/DDBJ databases">
        <title>Aureococcus anophagefferens CCMP1851 and Kratosvirus quantuckense: Draft genome of a second virus-susceptible host strain in the model system.</title>
        <authorList>
            <person name="Chase E."/>
            <person name="Truchon A.R."/>
            <person name="Schepens W."/>
            <person name="Wilhelm S.W."/>
        </authorList>
    </citation>
    <scope>NUCLEOTIDE SEQUENCE [LARGE SCALE GENOMIC DNA]</scope>
    <source>
        <strain evidence="9 10">CCMP1851</strain>
    </source>
</reference>
<keyword evidence="5" id="KW-0408">Iron</keyword>
<evidence type="ECO:0000256" key="5">
    <source>
        <dbReference type="ARBA" id="ARBA00023004"/>
    </source>
</evidence>
<evidence type="ECO:0000256" key="4">
    <source>
        <dbReference type="ARBA" id="ARBA00022833"/>
    </source>
</evidence>
<evidence type="ECO:0000259" key="8">
    <source>
        <dbReference type="PROSITE" id="PS50865"/>
    </source>
</evidence>
<keyword evidence="10" id="KW-1185">Reference proteome</keyword>
<dbReference type="EMBL" id="JBBJCI010000252">
    <property type="protein sequence ID" value="KAK7237354.1"/>
    <property type="molecule type" value="Genomic_DNA"/>
</dbReference>
<dbReference type="PROSITE" id="PS50865">
    <property type="entry name" value="ZF_MYND_2"/>
    <property type="match status" value="1"/>
</dbReference>
<feature type="compositionally biased region" description="Acidic residues" evidence="7">
    <location>
        <begin position="162"/>
        <end position="179"/>
    </location>
</feature>
<dbReference type="Pfam" id="PF01753">
    <property type="entry name" value="zf-MYND"/>
    <property type="match status" value="1"/>
</dbReference>
<gene>
    <name evidence="9" type="ORF">SO694_000960130</name>
</gene>
<evidence type="ECO:0000313" key="10">
    <source>
        <dbReference type="Proteomes" id="UP001363151"/>
    </source>
</evidence>
<dbReference type="Gene3D" id="2.120.10.80">
    <property type="entry name" value="Kelch-type beta propeller"/>
    <property type="match status" value="1"/>
</dbReference>
<evidence type="ECO:0000256" key="1">
    <source>
        <dbReference type="ARBA" id="ARBA00022723"/>
    </source>
</evidence>
<evidence type="ECO:0000256" key="2">
    <source>
        <dbReference type="ARBA" id="ARBA00022737"/>
    </source>
</evidence>
<dbReference type="SUPFAM" id="SSF144232">
    <property type="entry name" value="HIT/MYND zinc finger-like"/>
    <property type="match status" value="1"/>
</dbReference>
<accession>A0ABR1FSH5</accession>
<dbReference type="Proteomes" id="UP001363151">
    <property type="component" value="Unassembled WGS sequence"/>
</dbReference>
<keyword evidence="1" id="KW-0479">Metal-binding</keyword>
<evidence type="ECO:0000256" key="6">
    <source>
        <dbReference type="PROSITE-ProRule" id="PRU00134"/>
    </source>
</evidence>
<sequence>MGKKKSQARRGGASAPLVLAGYVGCPEEPALRAAIGRILERPPLNAKRNMFLNMMPLTDWAGRPRWADRTGGPPSPDDGDADKDAEERALYCVVKSLIALREPPPELAASVARMQREQGASYGEMLLHALRPGAVPKPNLQPDFNEQGACMAWAWTNSYFEDEGKSDDDDDGDDAPEESELARALTRALAQVRAGRALHHAARRPDGGLAQLVALYAETVSLLDPPLKELHKSLFEKRHPKATRRLIAAALATRGWARAYVCWARTQGAAPMLPHDEFVAALLQVQFDAAYLVAVRRGWRRSPDALGLQGAAQLVRGNAAEAAQLLAAALSAPAEHWALEEGSEVRYLCGKWLTTARQGTTPLTGRWRRRGNAGGPAKACGPATAAVGDTTYVFGGLAGAGSGAGGGLLRRPFLCFATGATASHDDGPSAELWALDVPSGAWRKVEVAGKRPRPRAFACLAHDAGKLWLYGGRTAWSAWAKGTEHLSDTWSFDLATRKWTQLLGSNRLVHTPGPCAARGGFLYVVDSGSLRGAQRDGSAEVEAATLRRLDLDTGEWREPRAAARKTAPAICADGSGWADGGSLYVWVLEKGAKGFRAGVLWEAALDGENWGSWSTHEIWRHPADPAPGRPAARAWAFEAHQKSPVSQETAAAFDDSTGLAYVFGGWHPDNYEIGVEGHQAKCLSGRYYNVLLQVDTKRRTLRAVEPCGAEDGALGPGKRGFAFLAARGNAIRCGFGYTTFCERGGTYRDVRFLDDAWDCELLGEEAAVQEPARDFGPRRCAREGCAAADGVKLRSCTRCGVARYCSRDCQVADWPVHKLVCRKCK</sequence>
<evidence type="ECO:0000313" key="9">
    <source>
        <dbReference type="EMBL" id="KAK7237354.1"/>
    </source>
</evidence>
<dbReference type="SUPFAM" id="SSF117281">
    <property type="entry name" value="Kelch motif"/>
    <property type="match status" value="1"/>
</dbReference>
<name>A0ABR1FSH5_AURAN</name>
<evidence type="ECO:0000256" key="7">
    <source>
        <dbReference type="SAM" id="MobiDB-lite"/>
    </source>
</evidence>
<keyword evidence="2" id="KW-0677">Repeat</keyword>
<dbReference type="InterPro" id="IPR002893">
    <property type="entry name" value="Znf_MYND"/>
</dbReference>
<keyword evidence="4" id="KW-0862">Zinc</keyword>